<comment type="caution">
    <text evidence="2">The sequence shown here is derived from an EMBL/GenBank/DDBJ whole genome shotgun (WGS) entry which is preliminary data.</text>
</comment>
<proteinExistence type="predicted"/>
<dbReference type="AlphaFoldDB" id="A0A4Y2TQM3"/>
<evidence type="ECO:0000256" key="1">
    <source>
        <dbReference type="SAM" id="MobiDB-lite"/>
    </source>
</evidence>
<protein>
    <submittedName>
        <fullName evidence="2">Uncharacterized protein</fullName>
    </submittedName>
</protein>
<dbReference type="Proteomes" id="UP000499080">
    <property type="component" value="Unassembled WGS sequence"/>
</dbReference>
<sequence>IQDRIRKSVFEFRDRKFDIGDKVAVRVQGTLVRRHEDQIRSVDDQVQENDFKPNVHRRFSATDARESKPNLQHAEAAGNLSS</sequence>
<name>A0A4Y2TQM3_ARAVE</name>
<feature type="non-terminal residue" evidence="2">
    <location>
        <position position="1"/>
    </location>
</feature>
<gene>
    <name evidence="2" type="ORF">AVEN_139352_1</name>
</gene>
<evidence type="ECO:0000313" key="2">
    <source>
        <dbReference type="EMBL" id="GBO02552.1"/>
    </source>
</evidence>
<dbReference type="EMBL" id="BGPR01030186">
    <property type="protein sequence ID" value="GBO02552.1"/>
    <property type="molecule type" value="Genomic_DNA"/>
</dbReference>
<dbReference type="OrthoDB" id="8065181at2759"/>
<evidence type="ECO:0000313" key="3">
    <source>
        <dbReference type="Proteomes" id="UP000499080"/>
    </source>
</evidence>
<feature type="region of interest" description="Disordered" evidence="1">
    <location>
        <begin position="60"/>
        <end position="82"/>
    </location>
</feature>
<reference evidence="2 3" key="1">
    <citation type="journal article" date="2019" name="Sci. Rep.">
        <title>Orb-weaving spider Araneus ventricosus genome elucidates the spidroin gene catalogue.</title>
        <authorList>
            <person name="Kono N."/>
            <person name="Nakamura H."/>
            <person name="Ohtoshi R."/>
            <person name="Moran D.A.P."/>
            <person name="Shinohara A."/>
            <person name="Yoshida Y."/>
            <person name="Fujiwara M."/>
            <person name="Mori M."/>
            <person name="Tomita M."/>
            <person name="Arakawa K."/>
        </authorList>
    </citation>
    <scope>NUCLEOTIDE SEQUENCE [LARGE SCALE GENOMIC DNA]</scope>
</reference>
<organism evidence="2 3">
    <name type="scientific">Araneus ventricosus</name>
    <name type="common">Orbweaver spider</name>
    <name type="synonym">Epeira ventricosa</name>
    <dbReference type="NCBI Taxonomy" id="182803"/>
    <lineage>
        <taxon>Eukaryota</taxon>
        <taxon>Metazoa</taxon>
        <taxon>Ecdysozoa</taxon>
        <taxon>Arthropoda</taxon>
        <taxon>Chelicerata</taxon>
        <taxon>Arachnida</taxon>
        <taxon>Araneae</taxon>
        <taxon>Araneomorphae</taxon>
        <taxon>Entelegynae</taxon>
        <taxon>Araneoidea</taxon>
        <taxon>Araneidae</taxon>
        <taxon>Araneus</taxon>
    </lineage>
</organism>
<keyword evidence="3" id="KW-1185">Reference proteome</keyword>
<accession>A0A4Y2TQM3</accession>